<organism evidence="3 4">
    <name type="scientific">Trichoderma ghanense</name>
    <dbReference type="NCBI Taxonomy" id="65468"/>
    <lineage>
        <taxon>Eukaryota</taxon>
        <taxon>Fungi</taxon>
        <taxon>Dikarya</taxon>
        <taxon>Ascomycota</taxon>
        <taxon>Pezizomycotina</taxon>
        <taxon>Sordariomycetes</taxon>
        <taxon>Hypocreomycetidae</taxon>
        <taxon>Hypocreales</taxon>
        <taxon>Hypocreaceae</taxon>
        <taxon>Trichoderma</taxon>
    </lineage>
</organism>
<dbReference type="GeneID" id="300573732"/>
<comment type="caution">
    <text evidence="3">The sequence shown here is derived from an EMBL/GenBank/DDBJ whole genome shotgun (WGS) entry which is preliminary data.</text>
</comment>
<feature type="region of interest" description="Disordered" evidence="1">
    <location>
        <begin position="1"/>
        <end position="46"/>
    </location>
</feature>
<proteinExistence type="predicted"/>
<dbReference type="RefSeq" id="XP_073562262.1">
    <property type="nucleotide sequence ID" value="XM_073699282.1"/>
</dbReference>
<evidence type="ECO:0000256" key="1">
    <source>
        <dbReference type="SAM" id="MobiDB-lite"/>
    </source>
</evidence>
<reference evidence="3 4" key="1">
    <citation type="submission" date="2018-01" db="EMBL/GenBank/DDBJ databases">
        <title>Genome characterization of the sugarcane-associated fungus Trichoderma ghanense CCMA-1212 and their application in lignocelulose bioconversion.</title>
        <authorList>
            <person name="Steindorff A.S."/>
            <person name="Mendes T.D."/>
            <person name="Vilela E.S.D."/>
            <person name="Rodrigues D.S."/>
            <person name="Formighieri E.F."/>
            <person name="Melo I.S."/>
            <person name="Favaro L.C.L."/>
        </authorList>
    </citation>
    <scope>NUCLEOTIDE SEQUENCE [LARGE SCALE GENOMIC DNA]</scope>
    <source>
        <strain evidence="3 4">CCMA-1212</strain>
    </source>
</reference>
<sequence length="191" mass="21280">RREAVDFDQGLPRDGGGTRQTEGSISAGSETAELASASITTGEGTDTVETRLAFRAPVFRGVMRLSESEPSQSQTEPECRPVTRLTGSLKVPIRKRALASFVPRLCQADRHPAVQVSALLTFWFFILFYFSLGKSLELRTRSHAQPWHRRKKKKKKEELIRQKIEERRGNKVRPLSVGGSDGISAKRKSGS</sequence>
<gene>
    <name evidence="3" type="ORF">CCMA1212_001873</name>
</gene>
<accession>A0ABY2HD39</accession>
<evidence type="ECO:0000313" key="3">
    <source>
        <dbReference type="EMBL" id="TFB06061.1"/>
    </source>
</evidence>
<keyword evidence="4" id="KW-1185">Reference proteome</keyword>
<dbReference type="EMBL" id="PPTA01000002">
    <property type="protein sequence ID" value="TFB06061.1"/>
    <property type="molecule type" value="Genomic_DNA"/>
</dbReference>
<feature type="compositionally biased region" description="Polar residues" evidence="1">
    <location>
        <begin position="19"/>
        <end position="29"/>
    </location>
</feature>
<feature type="transmembrane region" description="Helical" evidence="2">
    <location>
        <begin position="113"/>
        <end position="132"/>
    </location>
</feature>
<name>A0ABY2HD39_9HYPO</name>
<keyword evidence="2" id="KW-1133">Transmembrane helix</keyword>
<evidence type="ECO:0000313" key="4">
    <source>
        <dbReference type="Proteomes" id="UP001642720"/>
    </source>
</evidence>
<keyword evidence="2" id="KW-0472">Membrane</keyword>
<dbReference type="Proteomes" id="UP001642720">
    <property type="component" value="Unassembled WGS sequence"/>
</dbReference>
<feature type="region of interest" description="Disordered" evidence="1">
    <location>
        <begin position="163"/>
        <end position="191"/>
    </location>
</feature>
<protein>
    <submittedName>
        <fullName evidence="3">Uncharacterized protein</fullName>
    </submittedName>
</protein>
<keyword evidence="2" id="KW-0812">Transmembrane</keyword>
<evidence type="ECO:0000256" key="2">
    <source>
        <dbReference type="SAM" id="Phobius"/>
    </source>
</evidence>
<feature type="non-terminal residue" evidence="3">
    <location>
        <position position="1"/>
    </location>
</feature>